<dbReference type="SMART" id="SM00867">
    <property type="entry name" value="YceI"/>
    <property type="match status" value="1"/>
</dbReference>
<dbReference type="Gene3D" id="2.40.128.110">
    <property type="entry name" value="Lipid/polyisoprenoid-binding, YceI-like"/>
    <property type="match status" value="1"/>
</dbReference>
<dbReference type="GeneID" id="93436066"/>
<dbReference type="InterPro" id="IPR007372">
    <property type="entry name" value="Lipid/polyisoprenoid-bd_YceI"/>
</dbReference>
<evidence type="ECO:0000256" key="1">
    <source>
        <dbReference type="ARBA" id="ARBA00008812"/>
    </source>
</evidence>
<reference evidence="3 4" key="1">
    <citation type="submission" date="2016-08" db="EMBL/GenBank/DDBJ databases">
        <title>Complete genome sequence of Mycobacterium shinshuense, a subspecies of M. ulcerans.</title>
        <authorList>
            <person name="Yoshida M."/>
            <person name="Ogura Y."/>
            <person name="Hayashi T."/>
            <person name="Hoshino Y."/>
        </authorList>
    </citation>
    <scope>NUCLEOTIDE SEQUENCE [LARGE SCALE GENOMIC DNA]</scope>
    <source>
        <strain evidence="4">ATCC 33728</strain>
    </source>
</reference>
<evidence type="ECO:0000259" key="2">
    <source>
        <dbReference type="SMART" id="SM00867"/>
    </source>
</evidence>
<feature type="domain" description="Lipid/polyisoprenoid-binding YceI-like" evidence="2">
    <location>
        <begin position="16"/>
        <end position="174"/>
    </location>
</feature>
<evidence type="ECO:0000313" key="4">
    <source>
        <dbReference type="Proteomes" id="UP000218067"/>
    </source>
</evidence>
<dbReference type="SUPFAM" id="SSF101874">
    <property type="entry name" value="YceI-like"/>
    <property type="match status" value="1"/>
</dbReference>
<dbReference type="PANTHER" id="PTHR34406:SF1">
    <property type="entry name" value="PROTEIN YCEI"/>
    <property type="match status" value="1"/>
</dbReference>
<dbReference type="Pfam" id="PF04264">
    <property type="entry name" value="YceI"/>
    <property type="match status" value="1"/>
</dbReference>
<sequence length="179" mass="19355">MTTLEALLSDPDAQGPWHLVADRSTITFKIKNMWGLLTVKGEFTNFGGYGELADHGAVSGYLEIETASVRTGIGSRDKHLRSADFFDVERFPQIRVVVTGLQPTNGRGADLRANFTIKGVGDPVPLPVTITEFGDGSVRICGEAEIDRAQFGLDWNKFGVMARTATVSAVLVFAPARVV</sequence>
<dbReference type="Proteomes" id="UP000218067">
    <property type="component" value="Chromosome"/>
</dbReference>
<dbReference type="RefSeq" id="WP_096372369.1">
    <property type="nucleotide sequence ID" value="NZ_AP017624.1"/>
</dbReference>
<proteinExistence type="inferred from homology"/>
<comment type="similarity">
    <text evidence="1">Belongs to the UPF0312 family.</text>
</comment>
<evidence type="ECO:0000313" key="3">
    <source>
        <dbReference type="EMBL" id="BAV40688.1"/>
    </source>
</evidence>
<dbReference type="PANTHER" id="PTHR34406">
    <property type="entry name" value="PROTEIN YCEI"/>
    <property type="match status" value="1"/>
</dbReference>
<organism evidence="3 4">
    <name type="scientific">Mycobacterium ulcerans subsp. shinshuense</name>
    <dbReference type="NCBI Taxonomy" id="1124626"/>
    <lineage>
        <taxon>Bacteria</taxon>
        <taxon>Bacillati</taxon>
        <taxon>Actinomycetota</taxon>
        <taxon>Actinomycetes</taxon>
        <taxon>Mycobacteriales</taxon>
        <taxon>Mycobacteriaceae</taxon>
        <taxon>Mycobacterium</taxon>
        <taxon>Mycobacterium ulcerans group</taxon>
    </lineage>
</organism>
<dbReference type="AlphaFoldDB" id="A0A1B4Y0U6"/>
<accession>A0A1B4Y0U6</accession>
<name>A0A1B4Y0U6_MYCUL</name>
<dbReference type="InterPro" id="IPR036761">
    <property type="entry name" value="TTHA0802/YceI-like_sf"/>
</dbReference>
<protein>
    <recommendedName>
        <fullName evidence="2">Lipid/polyisoprenoid-binding YceI-like domain-containing protein</fullName>
    </recommendedName>
</protein>
<dbReference type="EMBL" id="AP017624">
    <property type="protein sequence ID" value="BAV40688.1"/>
    <property type="molecule type" value="Genomic_DNA"/>
</dbReference>
<gene>
    <name evidence="3" type="ORF">SHTP_1426</name>
</gene>